<dbReference type="OrthoDB" id="9156450at2"/>
<evidence type="ECO:0000313" key="3">
    <source>
        <dbReference type="Proteomes" id="UP000298438"/>
    </source>
</evidence>
<keyword evidence="3" id="KW-1185">Reference proteome</keyword>
<evidence type="ECO:0008006" key="4">
    <source>
        <dbReference type="Google" id="ProtNLM"/>
    </source>
</evidence>
<dbReference type="AlphaFoldDB" id="A0A4Y9S2S2"/>
<comment type="caution">
    <text evidence="2">The sequence shown here is derived from an EMBL/GenBank/DDBJ whole genome shotgun (WGS) entry which is preliminary data.</text>
</comment>
<reference evidence="2 3" key="1">
    <citation type="submission" date="2019-03" db="EMBL/GenBank/DDBJ databases">
        <title>Draft Genome Sequence of Massilia arenosa sp. nov., a Novel Massilia Species Isolated from a Sandy-loam Maize Soil.</title>
        <authorList>
            <person name="Raths R."/>
            <person name="Peta V."/>
            <person name="Bucking H."/>
        </authorList>
    </citation>
    <scope>NUCLEOTIDE SEQUENCE [LARGE SCALE GENOMIC DNA]</scope>
    <source>
        <strain evidence="2 3">MC02</strain>
    </source>
</reference>
<accession>A0A4Y9S2S2</accession>
<keyword evidence="1" id="KW-0732">Signal</keyword>
<name>A0A4Y9S2S2_9BURK</name>
<sequence length="147" mass="16215">MNTLLRLLLLLAPLVAFASGGPDPIVGTWQHTLIVQVADGKVVRREQATDGSSMEFRADGTWTLSSPQNQASGTYRRLDRDRIETTITGSDHPRQIGDASVKRAVVQNDSLILTVDYDSEKMKVFPARADGTRPQSMSVTSTFRRAR</sequence>
<dbReference type="RefSeq" id="WP_135208554.1">
    <property type="nucleotide sequence ID" value="NZ_SPVF01000226.1"/>
</dbReference>
<dbReference type="Proteomes" id="UP000298438">
    <property type="component" value="Unassembled WGS sequence"/>
</dbReference>
<organism evidence="2 3">
    <name type="scientific">Zemynaea arenosa</name>
    <dbReference type="NCBI Taxonomy" id="2561931"/>
    <lineage>
        <taxon>Bacteria</taxon>
        <taxon>Pseudomonadati</taxon>
        <taxon>Pseudomonadota</taxon>
        <taxon>Betaproteobacteria</taxon>
        <taxon>Burkholderiales</taxon>
        <taxon>Oxalobacteraceae</taxon>
        <taxon>Telluria group</taxon>
        <taxon>Zemynaea</taxon>
    </lineage>
</organism>
<feature type="signal peptide" evidence="1">
    <location>
        <begin position="1"/>
        <end position="18"/>
    </location>
</feature>
<protein>
    <recommendedName>
        <fullName evidence="4">Lipocalin-like domain-containing protein</fullName>
    </recommendedName>
</protein>
<evidence type="ECO:0000313" key="2">
    <source>
        <dbReference type="EMBL" id="TFW15604.1"/>
    </source>
</evidence>
<proteinExistence type="predicted"/>
<feature type="chain" id="PRO_5021451351" description="Lipocalin-like domain-containing protein" evidence="1">
    <location>
        <begin position="19"/>
        <end position="147"/>
    </location>
</feature>
<dbReference type="EMBL" id="SPVF01000226">
    <property type="protein sequence ID" value="TFW15604.1"/>
    <property type="molecule type" value="Genomic_DNA"/>
</dbReference>
<evidence type="ECO:0000256" key="1">
    <source>
        <dbReference type="SAM" id="SignalP"/>
    </source>
</evidence>
<gene>
    <name evidence="2" type="ORF">E4L96_17765</name>
</gene>